<dbReference type="EMBL" id="JBITLV010000001">
    <property type="protein sequence ID" value="MFI7586073.1"/>
    <property type="molecule type" value="Genomic_DNA"/>
</dbReference>
<organism evidence="1 2">
    <name type="scientific">Spongisporangium articulatum</name>
    <dbReference type="NCBI Taxonomy" id="3362603"/>
    <lineage>
        <taxon>Bacteria</taxon>
        <taxon>Bacillati</taxon>
        <taxon>Actinomycetota</taxon>
        <taxon>Actinomycetes</taxon>
        <taxon>Kineosporiales</taxon>
        <taxon>Kineosporiaceae</taxon>
        <taxon>Spongisporangium</taxon>
    </lineage>
</organism>
<evidence type="ECO:0000313" key="2">
    <source>
        <dbReference type="Proteomes" id="UP001612915"/>
    </source>
</evidence>
<dbReference type="RefSeq" id="WP_398276725.1">
    <property type="nucleotide sequence ID" value="NZ_JBITLV010000001.1"/>
</dbReference>
<protein>
    <submittedName>
        <fullName evidence="1">NTP pyrophosphohydrolase</fullName>
    </submittedName>
</protein>
<evidence type="ECO:0000313" key="1">
    <source>
        <dbReference type="EMBL" id="MFI7586073.1"/>
    </source>
</evidence>
<name>A0ABW8AJC7_9ACTN</name>
<keyword evidence="2" id="KW-1185">Reference proteome</keyword>
<reference evidence="1 2" key="1">
    <citation type="submission" date="2024-10" db="EMBL/GenBank/DDBJ databases">
        <title>The Natural Products Discovery Center: Release of the First 8490 Sequenced Strains for Exploring Actinobacteria Biosynthetic Diversity.</title>
        <authorList>
            <person name="Kalkreuter E."/>
            <person name="Kautsar S.A."/>
            <person name="Yang D."/>
            <person name="Bader C.D."/>
            <person name="Teijaro C.N."/>
            <person name="Fluegel L."/>
            <person name="Davis C.M."/>
            <person name="Simpson J.R."/>
            <person name="Lauterbach L."/>
            <person name="Steele A.D."/>
            <person name="Gui C."/>
            <person name="Meng S."/>
            <person name="Li G."/>
            <person name="Viehrig K."/>
            <person name="Ye F."/>
            <person name="Su P."/>
            <person name="Kiefer A.F."/>
            <person name="Nichols A."/>
            <person name="Cepeda A.J."/>
            <person name="Yan W."/>
            <person name="Fan B."/>
            <person name="Jiang Y."/>
            <person name="Adhikari A."/>
            <person name="Zheng C.-J."/>
            <person name="Schuster L."/>
            <person name="Cowan T.M."/>
            <person name="Smanski M.J."/>
            <person name="Chevrette M.G."/>
            <person name="De Carvalho L.P.S."/>
            <person name="Shen B."/>
        </authorList>
    </citation>
    <scope>NUCLEOTIDE SEQUENCE [LARGE SCALE GENOMIC DNA]</scope>
    <source>
        <strain evidence="1 2">NPDC049639</strain>
    </source>
</reference>
<proteinExistence type="predicted"/>
<sequence length="104" mass="10926">MGSVPDGWWRDRRGAAERLIARLPSLPYAVVAVVEGQARSAAGVEGVTVRAAAGSGDDEIVRVAEEWAPGADVVVVTADRGLRARLPSGVVAEGPRWLLDQLTP</sequence>
<gene>
    <name evidence="1" type="ORF">ACIB24_03235</name>
</gene>
<comment type="caution">
    <text evidence="1">The sequence shown here is derived from an EMBL/GenBank/DDBJ whole genome shotgun (WGS) entry which is preliminary data.</text>
</comment>
<accession>A0ABW8AJC7</accession>
<dbReference type="Proteomes" id="UP001612915">
    <property type="component" value="Unassembled WGS sequence"/>
</dbReference>